<organism evidence="1 2">
    <name type="scientific">Sphingomonas xinjiangensis</name>
    <dbReference type="NCBI Taxonomy" id="643568"/>
    <lineage>
        <taxon>Bacteria</taxon>
        <taxon>Pseudomonadati</taxon>
        <taxon>Pseudomonadota</taxon>
        <taxon>Alphaproteobacteria</taxon>
        <taxon>Sphingomonadales</taxon>
        <taxon>Sphingomonadaceae</taxon>
        <taxon>Sphingomonas</taxon>
    </lineage>
</organism>
<reference evidence="1 2" key="1">
    <citation type="submission" date="2020-08" db="EMBL/GenBank/DDBJ databases">
        <title>Genomic Encyclopedia of Type Strains, Phase IV (KMG-IV): sequencing the most valuable type-strain genomes for metagenomic binning, comparative biology and taxonomic classification.</title>
        <authorList>
            <person name="Goeker M."/>
        </authorList>
    </citation>
    <scope>NUCLEOTIDE SEQUENCE [LARGE SCALE GENOMIC DNA]</scope>
    <source>
        <strain evidence="1 2">DSM 26736</strain>
    </source>
</reference>
<dbReference type="AlphaFoldDB" id="A0A840YNX3"/>
<dbReference type="EMBL" id="JACIJF010000001">
    <property type="protein sequence ID" value="MBB5709322.1"/>
    <property type="molecule type" value="Genomic_DNA"/>
</dbReference>
<gene>
    <name evidence="1" type="ORF">FHT02_000528</name>
</gene>
<name>A0A840YNX3_9SPHN</name>
<keyword evidence="2" id="KW-1185">Reference proteome</keyword>
<proteinExistence type="predicted"/>
<protein>
    <submittedName>
        <fullName evidence="1">Uncharacterized protein</fullName>
    </submittedName>
</protein>
<comment type="caution">
    <text evidence="1">The sequence shown here is derived from an EMBL/GenBank/DDBJ whole genome shotgun (WGS) entry which is preliminary data.</text>
</comment>
<dbReference type="Proteomes" id="UP000527143">
    <property type="component" value="Unassembled WGS sequence"/>
</dbReference>
<evidence type="ECO:0000313" key="2">
    <source>
        <dbReference type="Proteomes" id="UP000527143"/>
    </source>
</evidence>
<evidence type="ECO:0000313" key="1">
    <source>
        <dbReference type="EMBL" id="MBB5709322.1"/>
    </source>
</evidence>
<sequence>MSALAIVETAPVPAFDSWIEQGRTLAAQRRELDWQIGDWLAEGQEKFGDQLELGLLSERLGIDPKRLKQAEKVATAFPEHMRAEGVPFEVHAYIAALPADRRLPVLKQASDEHWGEREVKRVVTQHRQLTAAFIDDDPERLATEMFRCWNRMPVDVREYAWELLERAKRAGFAAINEDDVGDQNDA</sequence>
<dbReference type="RefSeq" id="WP_184083922.1">
    <property type="nucleotide sequence ID" value="NZ_JACIJF010000001.1"/>
</dbReference>
<accession>A0A840YNX3</accession>